<feature type="domain" description="Myb-like" evidence="2">
    <location>
        <begin position="14"/>
        <end position="65"/>
    </location>
</feature>
<evidence type="ECO:0000313" key="5">
    <source>
        <dbReference type="Proteomes" id="UP000784919"/>
    </source>
</evidence>
<proteinExistence type="predicted"/>
<dbReference type="PROSITE" id="PS50090">
    <property type="entry name" value="MYB_LIKE"/>
    <property type="match status" value="2"/>
</dbReference>
<dbReference type="Pfam" id="PF00249">
    <property type="entry name" value="Myb_DNA-binding"/>
    <property type="match status" value="2"/>
</dbReference>
<dbReference type="InterPro" id="IPR001005">
    <property type="entry name" value="SANT/Myb"/>
</dbReference>
<dbReference type="SMART" id="SM00717">
    <property type="entry name" value="SANT"/>
    <property type="match status" value="2"/>
</dbReference>
<reference evidence="4" key="1">
    <citation type="journal article" date="2020" name="bioRxiv">
        <title>Whole genome comparisons of ergot fungi reveals the divergence and evolution of species within the genus Claviceps are the result of varying mechanisms driving genome evolution and host range expansion.</title>
        <authorList>
            <person name="Wyka S.A."/>
            <person name="Mondo S.J."/>
            <person name="Liu M."/>
            <person name="Dettman J."/>
            <person name="Nalam V."/>
            <person name="Broders K.D."/>
        </authorList>
    </citation>
    <scope>NUCLEOTIDE SEQUENCE</scope>
    <source>
        <strain evidence="4">CCC 1102</strain>
    </source>
</reference>
<organism evidence="4 5">
    <name type="scientific">Claviceps arundinis</name>
    <dbReference type="NCBI Taxonomy" id="1623583"/>
    <lineage>
        <taxon>Eukaryota</taxon>
        <taxon>Fungi</taxon>
        <taxon>Dikarya</taxon>
        <taxon>Ascomycota</taxon>
        <taxon>Pezizomycotina</taxon>
        <taxon>Sordariomycetes</taxon>
        <taxon>Hypocreomycetidae</taxon>
        <taxon>Hypocreales</taxon>
        <taxon>Clavicipitaceae</taxon>
        <taxon>Claviceps</taxon>
    </lineage>
</organism>
<dbReference type="Gene3D" id="1.10.10.60">
    <property type="entry name" value="Homeodomain-like"/>
    <property type="match status" value="2"/>
</dbReference>
<feature type="region of interest" description="Disordered" evidence="1">
    <location>
        <begin position="119"/>
        <end position="148"/>
    </location>
</feature>
<protein>
    <recommendedName>
        <fullName evidence="6">Regulator of conidiation rca-1</fullName>
    </recommendedName>
</protein>
<feature type="domain" description="HTH myb-type" evidence="3">
    <location>
        <begin position="66"/>
        <end position="120"/>
    </location>
</feature>
<dbReference type="PROSITE" id="PS51294">
    <property type="entry name" value="HTH_MYB"/>
    <property type="match status" value="2"/>
</dbReference>
<name>A0A9P7MSD7_9HYPO</name>
<dbReference type="GO" id="GO:0000981">
    <property type="term" value="F:DNA-binding transcription factor activity, RNA polymerase II-specific"/>
    <property type="evidence" value="ECO:0007669"/>
    <property type="project" value="TreeGrafter"/>
</dbReference>
<gene>
    <name evidence="4" type="ORF">E4U56_000198</name>
</gene>
<dbReference type="InterPro" id="IPR017930">
    <property type="entry name" value="Myb_dom"/>
</dbReference>
<feature type="compositionally biased region" description="Polar residues" evidence="1">
    <location>
        <begin position="125"/>
        <end position="146"/>
    </location>
</feature>
<feature type="region of interest" description="Disordered" evidence="1">
    <location>
        <begin position="263"/>
        <end position="302"/>
    </location>
</feature>
<feature type="domain" description="HTH myb-type" evidence="3">
    <location>
        <begin position="14"/>
        <end position="65"/>
    </location>
</feature>
<dbReference type="AlphaFoldDB" id="A0A9P7MSD7"/>
<dbReference type="InterPro" id="IPR009057">
    <property type="entry name" value="Homeodomain-like_sf"/>
</dbReference>
<dbReference type="CDD" id="cd00167">
    <property type="entry name" value="SANT"/>
    <property type="match status" value="2"/>
</dbReference>
<dbReference type="InterPro" id="IPR050560">
    <property type="entry name" value="MYB_TF"/>
</dbReference>
<evidence type="ECO:0000259" key="3">
    <source>
        <dbReference type="PROSITE" id="PS51294"/>
    </source>
</evidence>
<evidence type="ECO:0000313" key="4">
    <source>
        <dbReference type="EMBL" id="KAG5968908.1"/>
    </source>
</evidence>
<accession>A0A9P7MSD7</accession>
<dbReference type="GO" id="GO:0005634">
    <property type="term" value="C:nucleus"/>
    <property type="evidence" value="ECO:0007669"/>
    <property type="project" value="TreeGrafter"/>
</dbReference>
<comment type="caution">
    <text evidence="4">The sequence shown here is derived from an EMBL/GenBank/DDBJ whole genome shotgun (WGS) entry which is preliminary data.</text>
</comment>
<dbReference type="OrthoDB" id="2143914at2759"/>
<dbReference type="EMBL" id="SRPS01000100">
    <property type="protein sequence ID" value="KAG5968908.1"/>
    <property type="molecule type" value="Genomic_DNA"/>
</dbReference>
<sequence>MAPSKQPQTQPDVEVTQRRGPWSSYEDYLLMSQVRTGGACNWVGISRYVGTRSAKQCRERYHQSLNPSLNHAPITRAEGEIIIDWVAKSGPQWAEIARHLKGRSDNAVKNWYNGVQNRNKRRDSSLSLQHQTASQQDDAHQASSPMMNFAHPFPSVGCPSLPRRSVCAHSQTDGRSRHLLSPCASDHGEYDGYTNYTNYTTSPAAQRPRSLGIYYSRESLNLPPLLDEAEKPWQNQWLPGVNDSVHGLGRFSPYHKVQPPPIRGYPTCSYPTRRSPTRRSPLCRSEQLPTAPNSPLAHASQCDLQTPRSVNWGQQSPEVKKRECHKMKLSELLT</sequence>
<evidence type="ECO:0000256" key="1">
    <source>
        <dbReference type="SAM" id="MobiDB-lite"/>
    </source>
</evidence>
<dbReference type="GO" id="GO:0000278">
    <property type="term" value="P:mitotic cell cycle"/>
    <property type="evidence" value="ECO:0007669"/>
    <property type="project" value="TreeGrafter"/>
</dbReference>
<dbReference type="PANTHER" id="PTHR45614:SF25">
    <property type="entry name" value="MYB PROTEIN"/>
    <property type="match status" value="1"/>
</dbReference>
<feature type="domain" description="Myb-like" evidence="2">
    <location>
        <begin position="66"/>
        <end position="116"/>
    </location>
</feature>
<feature type="compositionally biased region" description="Low complexity" evidence="1">
    <location>
        <begin position="266"/>
        <end position="285"/>
    </location>
</feature>
<dbReference type="SUPFAM" id="SSF46689">
    <property type="entry name" value="Homeodomain-like"/>
    <property type="match status" value="1"/>
</dbReference>
<dbReference type="Proteomes" id="UP000784919">
    <property type="component" value="Unassembled WGS sequence"/>
</dbReference>
<evidence type="ECO:0000259" key="2">
    <source>
        <dbReference type="PROSITE" id="PS50090"/>
    </source>
</evidence>
<evidence type="ECO:0008006" key="6">
    <source>
        <dbReference type="Google" id="ProtNLM"/>
    </source>
</evidence>
<dbReference type="GO" id="GO:0045944">
    <property type="term" value="P:positive regulation of transcription by RNA polymerase II"/>
    <property type="evidence" value="ECO:0007669"/>
    <property type="project" value="TreeGrafter"/>
</dbReference>
<dbReference type="PANTHER" id="PTHR45614">
    <property type="entry name" value="MYB PROTEIN-RELATED"/>
    <property type="match status" value="1"/>
</dbReference>
<dbReference type="GO" id="GO:0000978">
    <property type="term" value="F:RNA polymerase II cis-regulatory region sequence-specific DNA binding"/>
    <property type="evidence" value="ECO:0007669"/>
    <property type="project" value="TreeGrafter"/>
</dbReference>